<evidence type="ECO:0000313" key="1">
    <source>
        <dbReference type="EMBL" id="CBX30226.1"/>
    </source>
</evidence>
<sequence>MKKYFAMNNNITFLFSLQKEINVYEDYIEEELRLNFEI</sequence>
<dbReference type="AlphaFoldDB" id="E1YHV7"/>
<proteinExistence type="predicted"/>
<name>E1YHV7_9BACT</name>
<accession>E1YHV7</accession>
<protein>
    <submittedName>
        <fullName evidence="1">Uncharacterized protein</fullName>
    </submittedName>
</protein>
<dbReference type="EMBL" id="FR695874">
    <property type="protein sequence ID" value="CBX30226.1"/>
    <property type="molecule type" value="Genomic_DNA"/>
</dbReference>
<organism evidence="1">
    <name type="scientific">uncultured Desulfobacterium sp</name>
    <dbReference type="NCBI Taxonomy" id="201089"/>
    <lineage>
        <taxon>Bacteria</taxon>
        <taxon>Pseudomonadati</taxon>
        <taxon>Thermodesulfobacteriota</taxon>
        <taxon>Desulfobacteria</taxon>
        <taxon>Desulfobacterales</taxon>
        <taxon>Desulfobacteriaceae</taxon>
        <taxon>Desulfobacterium</taxon>
        <taxon>environmental samples</taxon>
    </lineage>
</organism>
<reference evidence="1" key="1">
    <citation type="journal article" date="2011" name="Environ. Microbiol.">
        <title>Genomic insights into the metabolic potential of the polycyclic aromatic hydrocarbon degrading sulfate-reducing Deltaproteobacterium N47.</title>
        <authorList>
            <person name="Bergmann F."/>
            <person name="Selesi D."/>
            <person name="Weinmaier T."/>
            <person name="Tischler P."/>
            <person name="Rattei T."/>
            <person name="Meckenstock R.U."/>
        </authorList>
    </citation>
    <scope>NUCLEOTIDE SEQUENCE</scope>
</reference>
<gene>
    <name evidence="1" type="ORF">N47_D30350</name>
</gene>